<dbReference type="PANTHER" id="PTHR47721">
    <property type="entry name" value="OS01G0235100 PROTEIN"/>
    <property type="match status" value="1"/>
</dbReference>
<dbReference type="EMBL" id="CP126208">
    <property type="protein sequence ID" value="WIA09119.1"/>
    <property type="molecule type" value="Genomic_DNA"/>
</dbReference>
<evidence type="ECO:0000313" key="1">
    <source>
        <dbReference type="EMBL" id="WIA09119.1"/>
    </source>
</evidence>
<protein>
    <submittedName>
        <fullName evidence="1">Uncharacterized protein</fullName>
    </submittedName>
</protein>
<reference evidence="1 2" key="1">
    <citation type="submission" date="2023-05" db="EMBL/GenBank/DDBJ databases">
        <title>A 100% complete, gapless, phased diploid assembly of the Scenedesmus obliquus UTEX 3031 genome.</title>
        <authorList>
            <person name="Biondi T.C."/>
            <person name="Hanschen E.R."/>
            <person name="Kwon T."/>
            <person name="Eng W."/>
            <person name="Kruse C.P.S."/>
            <person name="Koehler S.I."/>
            <person name="Kunde Y."/>
            <person name="Gleasner C.D."/>
            <person name="You Mak K.T."/>
            <person name="Polle J."/>
            <person name="Hovde B.T."/>
            <person name="Starkenburg S.R."/>
        </authorList>
    </citation>
    <scope>NUCLEOTIDE SEQUENCE [LARGE SCALE GENOMIC DNA]</scope>
    <source>
        <strain evidence="1 2">DOE0152z</strain>
    </source>
</reference>
<organism evidence="1 2">
    <name type="scientific">Tetradesmus obliquus</name>
    <name type="common">Green alga</name>
    <name type="synonym">Acutodesmus obliquus</name>
    <dbReference type="NCBI Taxonomy" id="3088"/>
    <lineage>
        <taxon>Eukaryota</taxon>
        <taxon>Viridiplantae</taxon>
        <taxon>Chlorophyta</taxon>
        <taxon>core chlorophytes</taxon>
        <taxon>Chlorophyceae</taxon>
        <taxon>CS clade</taxon>
        <taxon>Sphaeropleales</taxon>
        <taxon>Scenedesmaceae</taxon>
        <taxon>Tetradesmus</taxon>
    </lineage>
</organism>
<name>A0ABY8TJ41_TETOB</name>
<gene>
    <name evidence="1" type="ORF">OEZ85_008531</name>
</gene>
<sequence>MQTLASQQLQARSSAKVSCKQAVLTGQVGRRVTVRAANDSTGQATSSNVCKTCGVDLSKAPGGCDGEGRIVGGLGAVPGFGWWPIKAYRPCPGLSSAGMEYVRKGQPTNEMLFGGVSLSENQQESLVVMKETADKGIQVDV</sequence>
<dbReference type="PANTHER" id="PTHR47721:SF2">
    <property type="entry name" value="OS01G0235100 PROTEIN"/>
    <property type="match status" value="1"/>
</dbReference>
<keyword evidence="2" id="KW-1185">Reference proteome</keyword>
<dbReference type="Proteomes" id="UP001244341">
    <property type="component" value="Chromosome 1b"/>
</dbReference>
<proteinExistence type="predicted"/>
<evidence type="ECO:0000313" key="2">
    <source>
        <dbReference type="Proteomes" id="UP001244341"/>
    </source>
</evidence>
<accession>A0ABY8TJ41</accession>